<evidence type="ECO:0000256" key="1">
    <source>
        <dbReference type="SAM" id="MobiDB-lite"/>
    </source>
</evidence>
<feature type="region of interest" description="Disordered" evidence="1">
    <location>
        <begin position="46"/>
        <end position="65"/>
    </location>
</feature>
<dbReference type="EMBL" id="BOQN01000107">
    <property type="protein sequence ID" value="GIM96170.1"/>
    <property type="molecule type" value="Genomic_DNA"/>
</dbReference>
<comment type="caution">
    <text evidence="2">The sequence shown here is derived from an EMBL/GenBank/DDBJ whole genome shotgun (WGS) entry which is preliminary data.</text>
</comment>
<dbReference type="AlphaFoldDB" id="A0A919W9Q4"/>
<evidence type="ECO:0000313" key="2">
    <source>
        <dbReference type="EMBL" id="GIM96170.1"/>
    </source>
</evidence>
<accession>A0A919W9Q4</accession>
<proteinExistence type="predicted"/>
<dbReference type="Proteomes" id="UP000677082">
    <property type="component" value="Unassembled WGS sequence"/>
</dbReference>
<name>A0A919W9Q4_9ACTN</name>
<sequence>MVPVAARAAGAGANAVTRRAATASKLKRLMRLPPIVVSLVSKSSRAVPGNPVTPMWRDGHLGRDG</sequence>
<keyword evidence="3" id="KW-1185">Reference proteome</keyword>
<gene>
    <name evidence="2" type="ORF">Ato02nite_079630</name>
</gene>
<protein>
    <submittedName>
        <fullName evidence="2">Uncharacterized protein</fullName>
    </submittedName>
</protein>
<reference evidence="2 3" key="1">
    <citation type="submission" date="2021-03" db="EMBL/GenBank/DDBJ databases">
        <title>Whole genome shotgun sequence of Actinoplanes toevensis NBRC 105298.</title>
        <authorList>
            <person name="Komaki H."/>
            <person name="Tamura T."/>
        </authorList>
    </citation>
    <scope>NUCLEOTIDE SEQUENCE [LARGE SCALE GENOMIC DNA]</scope>
    <source>
        <strain evidence="2 3">NBRC 105298</strain>
    </source>
</reference>
<organism evidence="2 3">
    <name type="scientific">Paractinoplanes toevensis</name>
    <dbReference type="NCBI Taxonomy" id="571911"/>
    <lineage>
        <taxon>Bacteria</taxon>
        <taxon>Bacillati</taxon>
        <taxon>Actinomycetota</taxon>
        <taxon>Actinomycetes</taxon>
        <taxon>Micromonosporales</taxon>
        <taxon>Micromonosporaceae</taxon>
        <taxon>Paractinoplanes</taxon>
    </lineage>
</organism>
<evidence type="ECO:0000313" key="3">
    <source>
        <dbReference type="Proteomes" id="UP000677082"/>
    </source>
</evidence>